<feature type="transmembrane region" description="Helical" evidence="5">
    <location>
        <begin position="28"/>
        <end position="46"/>
    </location>
</feature>
<evidence type="ECO:0000256" key="5">
    <source>
        <dbReference type="SAM" id="Phobius"/>
    </source>
</evidence>
<feature type="domain" description="O-antigen ligase-related" evidence="6">
    <location>
        <begin position="170"/>
        <end position="304"/>
    </location>
</feature>
<name>A0A0G1C3D5_9BACT</name>
<feature type="transmembrane region" description="Helical" evidence="5">
    <location>
        <begin position="76"/>
        <end position="94"/>
    </location>
</feature>
<sequence length="349" mass="40285">MTLTKILIYLLFFILPFGQLERLPNLPIYLHDLVILFLIILNFKFLKLPRPTVWFLLSAGLSLIMALFKLPFTQVLISALYLVRWLAYACLLPIFRRLKFDLKPWLKYLCLALAVLGILQYLFIPDTRFLASLNWDDHYYRLISTIFDPNFLGLIFVLGLILFNLQILPSLILLMALLFTYSRSSYLSLVVVILALAIIKNKFKYLFLILIFMLLPFLPRSGGEGVRLERVFSLNQRFANYREGLQLIKLSPVFGLGFNTMRYYRNDFASLAESRRVSHAAAGLDSSLLFVLATTGIIGLLTYLNLLKSLWQTSLLVKLSLSAVLVHSLFQNSFFYPLIMIWLWSIVDG</sequence>
<dbReference type="Pfam" id="PF04932">
    <property type="entry name" value="Wzy_C"/>
    <property type="match status" value="1"/>
</dbReference>
<evidence type="ECO:0000313" key="8">
    <source>
        <dbReference type="Proteomes" id="UP000034213"/>
    </source>
</evidence>
<comment type="caution">
    <text evidence="7">The sequence shown here is derived from an EMBL/GenBank/DDBJ whole genome shotgun (WGS) entry which is preliminary data.</text>
</comment>
<dbReference type="PANTHER" id="PTHR37422">
    <property type="entry name" value="TEICHURONIC ACID BIOSYNTHESIS PROTEIN TUAE"/>
    <property type="match status" value="1"/>
</dbReference>
<organism evidence="7 8">
    <name type="scientific">Candidatus Beckwithbacteria bacterium GW2011_GWA2_43_10</name>
    <dbReference type="NCBI Taxonomy" id="1618369"/>
    <lineage>
        <taxon>Bacteria</taxon>
        <taxon>Candidatus Beckwithiibacteriota</taxon>
    </lineage>
</organism>
<protein>
    <recommendedName>
        <fullName evidence="6">O-antigen ligase-related domain-containing protein</fullName>
    </recommendedName>
</protein>
<dbReference type="InterPro" id="IPR007016">
    <property type="entry name" value="O-antigen_ligase-rel_domated"/>
</dbReference>
<keyword evidence="3 5" id="KW-1133">Transmembrane helix</keyword>
<feature type="transmembrane region" description="Helical" evidence="5">
    <location>
        <begin position="172"/>
        <end position="199"/>
    </location>
</feature>
<proteinExistence type="predicted"/>
<feature type="transmembrane region" description="Helical" evidence="5">
    <location>
        <begin position="53"/>
        <end position="70"/>
    </location>
</feature>
<evidence type="ECO:0000256" key="4">
    <source>
        <dbReference type="ARBA" id="ARBA00023136"/>
    </source>
</evidence>
<dbReference type="InterPro" id="IPR051533">
    <property type="entry name" value="WaaL-like"/>
</dbReference>
<dbReference type="Proteomes" id="UP000034213">
    <property type="component" value="Unassembled WGS sequence"/>
</dbReference>
<reference evidence="7 8" key="1">
    <citation type="journal article" date="2015" name="Nature">
        <title>rRNA introns, odd ribosomes, and small enigmatic genomes across a large radiation of phyla.</title>
        <authorList>
            <person name="Brown C.T."/>
            <person name="Hug L.A."/>
            <person name="Thomas B.C."/>
            <person name="Sharon I."/>
            <person name="Castelle C.J."/>
            <person name="Singh A."/>
            <person name="Wilkins M.J."/>
            <person name="Williams K.H."/>
            <person name="Banfield J.F."/>
        </authorList>
    </citation>
    <scope>NUCLEOTIDE SEQUENCE [LARGE SCALE GENOMIC DNA]</scope>
</reference>
<evidence type="ECO:0000256" key="1">
    <source>
        <dbReference type="ARBA" id="ARBA00004141"/>
    </source>
</evidence>
<dbReference type="EMBL" id="LCEW01000014">
    <property type="protein sequence ID" value="KKS80165.1"/>
    <property type="molecule type" value="Genomic_DNA"/>
</dbReference>
<feature type="transmembrane region" description="Helical" evidence="5">
    <location>
        <begin position="319"/>
        <end position="344"/>
    </location>
</feature>
<accession>A0A0G1C3D5</accession>
<feature type="transmembrane region" description="Helical" evidence="5">
    <location>
        <begin position="106"/>
        <end position="124"/>
    </location>
</feature>
<evidence type="ECO:0000256" key="3">
    <source>
        <dbReference type="ARBA" id="ARBA00022989"/>
    </source>
</evidence>
<comment type="subcellular location">
    <subcellularLocation>
        <location evidence="1">Membrane</location>
        <topology evidence="1">Multi-pass membrane protein</topology>
    </subcellularLocation>
</comment>
<keyword evidence="4 5" id="KW-0472">Membrane</keyword>
<keyword evidence="2 5" id="KW-0812">Transmembrane</keyword>
<evidence type="ECO:0000313" key="7">
    <source>
        <dbReference type="EMBL" id="KKS80165.1"/>
    </source>
</evidence>
<dbReference type="GO" id="GO:0016020">
    <property type="term" value="C:membrane"/>
    <property type="evidence" value="ECO:0007669"/>
    <property type="project" value="UniProtKB-SubCell"/>
</dbReference>
<evidence type="ECO:0000259" key="6">
    <source>
        <dbReference type="Pfam" id="PF04932"/>
    </source>
</evidence>
<feature type="transmembrane region" description="Helical" evidence="5">
    <location>
        <begin position="284"/>
        <end position="307"/>
    </location>
</feature>
<feature type="transmembrane region" description="Helical" evidence="5">
    <location>
        <begin position="139"/>
        <end position="165"/>
    </location>
</feature>
<gene>
    <name evidence="7" type="ORF">UV54_C0014G0004</name>
</gene>
<dbReference type="STRING" id="1618369.UV54_C0014G0004"/>
<evidence type="ECO:0000256" key="2">
    <source>
        <dbReference type="ARBA" id="ARBA00022692"/>
    </source>
</evidence>
<dbReference type="AlphaFoldDB" id="A0A0G1C3D5"/>
<dbReference type="PANTHER" id="PTHR37422:SF13">
    <property type="entry name" value="LIPOPOLYSACCHARIDE BIOSYNTHESIS PROTEIN PA4999-RELATED"/>
    <property type="match status" value="1"/>
</dbReference>